<evidence type="ECO:0000313" key="2">
    <source>
        <dbReference type="EMBL" id="KIL69455.1"/>
    </source>
</evidence>
<sequence length="192" mass="21521">MRSDYNGSIRAHKNAPSASLNLKLHFIAPFWCAAPSSSFCQSLPFQLKLLPAHTVASHQEILRYKPTLDRQITFLSMLEMRPLLLPFSLSYIVLTPNRVRLPGERSPSTQPPPPSSSGWSPSRWSKAIGARIRPFRYWNGARVLCSELMDVSSSTLPMQGVTEFGVLYDQNFDGQDVPDCSQPRDRSDPDGN</sequence>
<dbReference type="InParanoid" id="A0A0C2T0X7"/>
<keyword evidence="3" id="KW-1185">Reference proteome</keyword>
<dbReference type="Proteomes" id="UP000054549">
    <property type="component" value="Unassembled WGS sequence"/>
</dbReference>
<name>A0A0C2T0X7_AMAMK</name>
<dbReference type="EMBL" id="KN818226">
    <property type="protein sequence ID" value="KIL69455.1"/>
    <property type="molecule type" value="Genomic_DNA"/>
</dbReference>
<dbReference type="HOGENOM" id="CLU_1414819_0_0_1"/>
<accession>A0A0C2T0X7</accession>
<protein>
    <submittedName>
        <fullName evidence="2">Uncharacterized protein</fullName>
    </submittedName>
</protein>
<evidence type="ECO:0000256" key="1">
    <source>
        <dbReference type="SAM" id="MobiDB-lite"/>
    </source>
</evidence>
<dbReference type="AlphaFoldDB" id="A0A0C2T0X7"/>
<gene>
    <name evidence="2" type="ORF">M378DRAFT_157730</name>
</gene>
<evidence type="ECO:0000313" key="3">
    <source>
        <dbReference type="Proteomes" id="UP000054549"/>
    </source>
</evidence>
<reference evidence="2 3" key="1">
    <citation type="submission" date="2014-04" db="EMBL/GenBank/DDBJ databases">
        <title>Evolutionary Origins and Diversification of the Mycorrhizal Mutualists.</title>
        <authorList>
            <consortium name="DOE Joint Genome Institute"/>
            <consortium name="Mycorrhizal Genomics Consortium"/>
            <person name="Kohler A."/>
            <person name="Kuo A."/>
            <person name="Nagy L.G."/>
            <person name="Floudas D."/>
            <person name="Copeland A."/>
            <person name="Barry K.W."/>
            <person name="Cichocki N."/>
            <person name="Veneault-Fourrey C."/>
            <person name="LaButti K."/>
            <person name="Lindquist E.A."/>
            <person name="Lipzen A."/>
            <person name="Lundell T."/>
            <person name="Morin E."/>
            <person name="Murat C."/>
            <person name="Riley R."/>
            <person name="Ohm R."/>
            <person name="Sun H."/>
            <person name="Tunlid A."/>
            <person name="Henrissat B."/>
            <person name="Grigoriev I.V."/>
            <person name="Hibbett D.S."/>
            <person name="Martin F."/>
        </authorList>
    </citation>
    <scope>NUCLEOTIDE SEQUENCE [LARGE SCALE GENOMIC DNA]</scope>
    <source>
        <strain evidence="2 3">Koide BX008</strain>
    </source>
</reference>
<organism evidence="2 3">
    <name type="scientific">Amanita muscaria (strain Koide BX008)</name>
    <dbReference type="NCBI Taxonomy" id="946122"/>
    <lineage>
        <taxon>Eukaryota</taxon>
        <taxon>Fungi</taxon>
        <taxon>Dikarya</taxon>
        <taxon>Basidiomycota</taxon>
        <taxon>Agaricomycotina</taxon>
        <taxon>Agaricomycetes</taxon>
        <taxon>Agaricomycetidae</taxon>
        <taxon>Agaricales</taxon>
        <taxon>Pluteineae</taxon>
        <taxon>Amanitaceae</taxon>
        <taxon>Amanita</taxon>
    </lineage>
</organism>
<proteinExistence type="predicted"/>
<feature type="region of interest" description="Disordered" evidence="1">
    <location>
        <begin position="102"/>
        <end position="122"/>
    </location>
</feature>